<name>A0A336LN72_CULSO</name>
<keyword evidence="4" id="KW-1003">Cell membrane</keyword>
<dbReference type="AlphaFoldDB" id="A0A336LN72"/>
<comment type="similarity">
    <text evidence="3">Belongs to the BBS5 family.</text>
</comment>
<dbReference type="GO" id="GO:0060271">
    <property type="term" value="P:cilium assembly"/>
    <property type="evidence" value="ECO:0007669"/>
    <property type="project" value="TreeGrafter"/>
</dbReference>
<evidence type="ECO:0000256" key="4">
    <source>
        <dbReference type="ARBA" id="ARBA00022475"/>
    </source>
</evidence>
<dbReference type="Pfam" id="PF07289">
    <property type="entry name" value="BBL5"/>
    <property type="match status" value="1"/>
</dbReference>
<dbReference type="OMA" id="PNFGIQY"/>
<dbReference type="SMART" id="SM00683">
    <property type="entry name" value="DM16"/>
    <property type="match status" value="2"/>
</dbReference>
<dbReference type="PANTHER" id="PTHR21351:SF0">
    <property type="entry name" value="BARDET-BIEDL SYNDROME 5 PROTEIN"/>
    <property type="match status" value="1"/>
</dbReference>
<dbReference type="InterPro" id="IPR014003">
    <property type="entry name" value="BBS5_PH"/>
</dbReference>
<organism evidence="11">
    <name type="scientific">Culicoides sonorensis</name>
    <name type="common">Biting midge</name>
    <dbReference type="NCBI Taxonomy" id="179676"/>
    <lineage>
        <taxon>Eukaryota</taxon>
        <taxon>Metazoa</taxon>
        <taxon>Ecdysozoa</taxon>
        <taxon>Arthropoda</taxon>
        <taxon>Hexapoda</taxon>
        <taxon>Insecta</taxon>
        <taxon>Pterygota</taxon>
        <taxon>Neoptera</taxon>
        <taxon>Endopterygota</taxon>
        <taxon>Diptera</taxon>
        <taxon>Nematocera</taxon>
        <taxon>Chironomoidea</taxon>
        <taxon>Ceratopogonidae</taxon>
        <taxon>Ceratopogoninae</taxon>
        <taxon>Culicoides</taxon>
        <taxon>Monoculicoides</taxon>
    </lineage>
</organism>
<proteinExistence type="inferred from homology"/>
<dbReference type="GO" id="GO:0034451">
    <property type="term" value="C:centriolar satellite"/>
    <property type="evidence" value="ECO:0007669"/>
    <property type="project" value="UniProtKB-SubCell"/>
</dbReference>
<gene>
    <name evidence="11" type="primary">CSON012788</name>
</gene>
<evidence type="ECO:0000256" key="9">
    <source>
        <dbReference type="ARBA" id="ARBA00023273"/>
    </source>
</evidence>
<evidence type="ECO:0000256" key="6">
    <source>
        <dbReference type="ARBA" id="ARBA00023069"/>
    </source>
</evidence>
<evidence type="ECO:0000256" key="7">
    <source>
        <dbReference type="ARBA" id="ARBA00023136"/>
    </source>
</evidence>
<dbReference type="GO" id="GO:0060170">
    <property type="term" value="C:ciliary membrane"/>
    <property type="evidence" value="ECO:0007669"/>
    <property type="project" value="UniProtKB-SubCell"/>
</dbReference>
<comment type="subcellular location">
    <subcellularLocation>
        <location evidence="1">Cell projection</location>
        <location evidence="1">Cilium membrane</location>
    </subcellularLocation>
    <subcellularLocation>
        <location evidence="2">Cytoplasm</location>
        <location evidence="2">Cytoskeleton</location>
        <location evidence="2">Microtubule organizing center</location>
        <location evidence="2">Centrosome</location>
        <location evidence="2">Centriolar satellite</location>
    </subcellularLocation>
</comment>
<evidence type="ECO:0000256" key="8">
    <source>
        <dbReference type="ARBA" id="ARBA00023212"/>
    </source>
</evidence>
<accession>A0A336LN72</accession>
<evidence type="ECO:0000256" key="3">
    <source>
        <dbReference type="ARBA" id="ARBA00005822"/>
    </source>
</evidence>
<reference evidence="11" key="1">
    <citation type="submission" date="2018-07" db="EMBL/GenBank/DDBJ databases">
        <authorList>
            <person name="Quirk P.G."/>
            <person name="Krulwich T.A."/>
        </authorList>
    </citation>
    <scope>NUCLEOTIDE SEQUENCE</scope>
</reference>
<dbReference type="PIRSF" id="PIRSF010072">
    <property type="entry name" value="DUF1448"/>
    <property type="match status" value="1"/>
</dbReference>
<keyword evidence="8" id="KW-0206">Cytoskeleton</keyword>
<dbReference type="VEuPathDB" id="VectorBase:CSON012788"/>
<evidence type="ECO:0000256" key="5">
    <source>
        <dbReference type="ARBA" id="ARBA00022490"/>
    </source>
</evidence>
<evidence type="ECO:0000256" key="2">
    <source>
        <dbReference type="ARBA" id="ARBA00004607"/>
    </source>
</evidence>
<feature type="domain" description="BBSome complex member BBS5 PH" evidence="10">
    <location>
        <begin position="157"/>
        <end position="211"/>
    </location>
</feature>
<evidence type="ECO:0000256" key="1">
    <source>
        <dbReference type="ARBA" id="ARBA00004309"/>
    </source>
</evidence>
<keyword evidence="7" id="KW-0472">Membrane</keyword>
<dbReference type="PANTHER" id="PTHR21351">
    <property type="entry name" value="BARDET-BIEDL SYNDROME PROTEIN 5"/>
    <property type="match status" value="1"/>
</dbReference>
<dbReference type="EMBL" id="UFQT01000061">
    <property type="protein sequence ID" value="SSX19175.1"/>
    <property type="molecule type" value="Genomic_DNA"/>
</dbReference>
<keyword evidence="6" id="KW-0969">Cilium</keyword>
<keyword evidence="5" id="KW-0963">Cytoplasm</keyword>
<sequence length="348" mass="39897">MSEKIVWEDREVKFDVPNIHKKIRGGEKIFEILDFIEDTKGNPGDRGRLLITNIRLIWYAINNTRFTLTIGYANINTMNTKTVVSRLRGTTQALYILTVSNNARYEFIFTNLTLTSRQNFGTVFDVFRLYQATPLYRELKLRGAIIQSGQLIVLPHEQVFNKIVGVYNLSSDQGNLGTFAISNIRIVWFADMNETFNISLPYMQISNIKIRESKYGPALVIQTTDTGGSYILGFRIDPPEKLTEVYKELNSLYSIYSEAPIFGVLYEHKQKDDVKEDSFSASEFEEIDTKESAINSKFTAYLADGGAINKKRDVFYCKELGFAMEKLKDGYTIKDLWEVIPSSSNQYQ</sequence>
<evidence type="ECO:0000259" key="10">
    <source>
        <dbReference type="SMART" id="SM00683"/>
    </source>
</evidence>
<evidence type="ECO:0000313" key="11">
    <source>
        <dbReference type="EMBL" id="SSX19175.1"/>
    </source>
</evidence>
<feature type="domain" description="BBSome complex member BBS5 PH" evidence="10">
    <location>
        <begin position="27"/>
        <end position="81"/>
    </location>
</feature>
<dbReference type="GO" id="GO:0034464">
    <property type="term" value="C:BBSome"/>
    <property type="evidence" value="ECO:0007669"/>
    <property type="project" value="InterPro"/>
</dbReference>
<protein>
    <submittedName>
        <fullName evidence="11">CSON012788 protein</fullName>
    </submittedName>
</protein>
<dbReference type="GO" id="GO:0036064">
    <property type="term" value="C:ciliary basal body"/>
    <property type="evidence" value="ECO:0007669"/>
    <property type="project" value="TreeGrafter"/>
</dbReference>
<keyword evidence="9" id="KW-0966">Cell projection</keyword>
<dbReference type="InterPro" id="IPR030804">
    <property type="entry name" value="BBS5/fem-3"/>
</dbReference>
<dbReference type="InterPro" id="IPR006606">
    <property type="entry name" value="BBL5"/>
</dbReference>
<dbReference type="GO" id="GO:0032266">
    <property type="term" value="F:phosphatidylinositol-3-phosphate binding"/>
    <property type="evidence" value="ECO:0007669"/>
    <property type="project" value="TreeGrafter"/>
</dbReference>